<accession>A0ABW3VPN3</accession>
<dbReference type="InterPro" id="IPR035069">
    <property type="entry name" value="TTHA1013/TTHA0281-like"/>
</dbReference>
<keyword evidence="2" id="KW-1185">Reference proteome</keyword>
<dbReference type="Proteomes" id="UP001597182">
    <property type="component" value="Unassembled WGS sequence"/>
</dbReference>
<dbReference type="SUPFAM" id="SSF143100">
    <property type="entry name" value="TTHA1013/TTHA0281-like"/>
    <property type="match status" value="1"/>
</dbReference>
<reference evidence="2" key="1">
    <citation type="journal article" date="2019" name="Int. J. Syst. Evol. Microbiol.">
        <title>The Global Catalogue of Microorganisms (GCM) 10K type strain sequencing project: providing services to taxonomists for standard genome sequencing and annotation.</title>
        <authorList>
            <consortium name="The Broad Institute Genomics Platform"/>
            <consortium name="The Broad Institute Genome Sequencing Center for Infectious Disease"/>
            <person name="Wu L."/>
            <person name="Ma J."/>
        </authorList>
    </citation>
    <scope>NUCLEOTIDE SEQUENCE [LARGE SCALE GENOMIC DNA]</scope>
    <source>
        <strain evidence="2">CCUG 49018</strain>
    </source>
</reference>
<organism evidence="1 2">
    <name type="scientific">Pseudonocardia benzenivorans</name>
    <dbReference type="NCBI Taxonomy" id="228005"/>
    <lineage>
        <taxon>Bacteria</taxon>
        <taxon>Bacillati</taxon>
        <taxon>Actinomycetota</taxon>
        <taxon>Actinomycetes</taxon>
        <taxon>Pseudonocardiales</taxon>
        <taxon>Pseudonocardiaceae</taxon>
        <taxon>Pseudonocardia</taxon>
    </lineage>
</organism>
<dbReference type="EMBL" id="JBHTMB010000263">
    <property type="protein sequence ID" value="MFD1237076.1"/>
    <property type="molecule type" value="Genomic_DNA"/>
</dbReference>
<evidence type="ECO:0000313" key="2">
    <source>
        <dbReference type="Proteomes" id="UP001597182"/>
    </source>
</evidence>
<name>A0ABW3VPN3_9PSEU</name>
<proteinExistence type="predicted"/>
<protein>
    <submittedName>
        <fullName evidence="1">Type II toxin-antitoxin system HicB family antitoxin</fullName>
    </submittedName>
</protein>
<gene>
    <name evidence="1" type="ORF">ACFQ34_27640</name>
</gene>
<comment type="caution">
    <text evidence="1">The sequence shown here is derived from an EMBL/GenBank/DDBJ whole genome shotgun (WGS) entry which is preliminary data.</text>
</comment>
<sequence>MSTPVGTSLAELLAVPYVMDVQAVRRDDGEWVCRVSYDELPGCVAEGRTPYEALTRLERRRVEILTELHRAGAVPSAPRAPLRI</sequence>
<evidence type="ECO:0000313" key="1">
    <source>
        <dbReference type="EMBL" id="MFD1237076.1"/>
    </source>
</evidence>
<dbReference type="RefSeq" id="WP_013676006.1">
    <property type="nucleotide sequence ID" value="NZ_BAABKS010000030.1"/>
</dbReference>